<protein>
    <submittedName>
        <fullName evidence="4">Cyclic nucleotide-gated ion channel 4</fullName>
    </submittedName>
</protein>
<accession>A0A445IYE9</accession>
<dbReference type="AlphaFoldDB" id="A0A445IYE9"/>
<evidence type="ECO:0000256" key="1">
    <source>
        <dbReference type="ARBA" id="ARBA00023303"/>
    </source>
</evidence>
<dbReference type="PANTHER" id="PTHR45651:SF25">
    <property type="entry name" value="CYCLIC NUCLEOTIDE-GATED ION CHANNEL-LIKE PROTEIN"/>
    <property type="match status" value="1"/>
</dbReference>
<comment type="caution">
    <text evidence="4">The sequence shown here is derived from an EMBL/GenBank/DDBJ whole genome shotgun (WGS) entry which is preliminary data.</text>
</comment>
<feature type="transmembrane region" description="Helical" evidence="3">
    <location>
        <begin position="156"/>
        <end position="178"/>
    </location>
</feature>
<dbReference type="GO" id="GO:0016020">
    <property type="term" value="C:membrane"/>
    <property type="evidence" value="ECO:0007669"/>
    <property type="project" value="UniProtKB-SubCell"/>
</dbReference>
<reference evidence="4 5" key="1">
    <citation type="submission" date="2018-09" db="EMBL/GenBank/DDBJ databases">
        <title>A high-quality reference genome of wild soybean provides a powerful tool to mine soybean genomes.</title>
        <authorList>
            <person name="Xie M."/>
            <person name="Chung C.Y.L."/>
            <person name="Li M.-W."/>
            <person name="Wong F.-L."/>
            <person name="Chan T.-F."/>
            <person name="Lam H.-M."/>
        </authorList>
    </citation>
    <scope>NUCLEOTIDE SEQUENCE [LARGE SCALE GENOMIC DNA]</scope>
    <source>
        <strain evidence="5">cv. W05</strain>
        <tissue evidence="4">Hypocotyl of etiolated seedlings</tissue>
    </source>
</reference>
<evidence type="ECO:0000256" key="2">
    <source>
        <dbReference type="SAM" id="MobiDB-lite"/>
    </source>
</evidence>
<feature type="transmembrane region" description="Helical" evidence="3">
    <location>
        <begin position="119"/>
        <end position="136"/>
    </location>
</feature>
<keyword evidence="1" id="KW-0407">Ion channel</keyword>
<keyword evidence="1" id="KW-0406">Ion transport</keyword>
<keyword evidence="3" id="KW-0812">Transmembrane</keyword>
<keyword evidence="5" id="KW-1185">Reference proteome</keyword>
<name>A0A445IYE9_GLYSO</name>
<evidence type="ECO:0000313" key="5">
    <source>
        <dbReference type="Proteomes" id="UP000289340"/>
    </source>
</evidence>
<evidence type="ECO:0000256" key="3">
    <source>
        <dbReference type="SAM" id="Phobius"/>
    </source>
</evidence>
<gene>
    <name evidence="4" type="ORF">D0Y65_023523</name>
</gene>
<proteinExistence type="predicted"/>
<dbReference type="GO" id="GO:0034220">
    <property type="term" value="P:monoatomic ion transmembrane transport"/>
    <property type="evidence" value="ECO:0007669"/>
    <property type="project" value="UniProtKB-KW"/>
</dbReference>
<dbReference type="EMBL" id="QZWG01000009">
    <property type="protein sequence ID" value="RZB91156.1"/>
    <property type="molecule type" value="Genomic_DNA"/>
</dbReference>
<keyword evidence="1" id="KW-0813">Transport</keyword>
<keyword evidence="3" id="KW-0472">Membrane</keyword>
<organism evidence="4 5">
    <name type="scientific">Glycine soja</name>
    <name type="common">Wild soybean</name>
    <dbReference type="NCBI Taxonomy" id="3848"/>
    <lineage>
        <taxon>Eukaryota</taxon>
        <taxon>Viridiplantae</taxon>
        <taxon>Streptophyta</taxon>
        <taxon>Embryophyta</taxon>
        <taxon>Tracheophyta</taxon>
        <taxon>Spermatophyta</taxon>
        <taxon>Magnoliopsida</taxon>
        <taxon>eudicotyledons</taxon>
        <taxon>Gunneridae</taxon>
        <taxon>Pentapetalae</taxon>
        <taxon>rosids</taxon>
        <taxon>fabids</taxon>
        <taxon>Fabales</taxon>
        <taxon>Fabaceae</taxon>
        <taxon>Papilionoideae</taxon>
        <taxon>50 kb inversion clade</taxon>
        <taxon>NPAAA clade</taxon>
        <taxon>indigoferoid/millettioid clade</taxon>
        <taxon>Phaseoleae</taxon>
        <taxon>Glycine</taxon>
        <taxon>Glycine subgen. Soja</taxon>
    </lineage>
</organism>
<sequence>MQKYHFNANVTLKLCIVAEKKMETEAAKKSGSSGDHRSSLTVIVLVTKDDPVFLVPEDKSQKPYVAIVKVPSKPSPPSAVVDADVAGSSDTSPLQDYDGEGDDEIVLWVTISFLLKKESITLVVTVFLIMFLFQYLPKMYHSVCLLRRMQDLSDYIFGTVWWGITLNLIAYFVASHYFTDARPLEPERLKALRIQWAKYYMKLKHET</sequence>
<feature type="region of interest" description="Disordered" evidence="2">
    <location>
        <begin position="73"/>
        <end position="96"/>
    </location>
</feature>
<dbReference type="Proteomes" id="UP000289340">
    <property type="component" value="Chromosome 9"/>
</dbReference>
<dbReference type="PANTHER" id="PTHR45651">
    <property type="entry name" value="CYCLIC NUCLEOTIDE-GATED ION CHANNEL 15-RELATED-RELATED"/>
    <property type="match status" value="1"/>
</dbReference>
<keyword evidence="3" id="KW-1133">Transmembrane helix</keyword>
<evidence type="ECO:0000313" key="4">
    <source>
        <dbReference type="EMBL" id="RZB91156.1"/>
    </source>
</evidence>